<evidence type="ECO:0000313" key="6">
    <source>
        <dbReference type="Proteomes" id="UP001205566"/>
    </source>
</evidence>
<evidence type="ECO:0000256" key="2">
    <source>
        <dbReference type="ARBA" id="ARBA00022670"/>
    </source>
</evidence>
<dbReference type="PROSITE" id="PS51257">
    <property type="entry name" value="PROKAR_LIPOPROTEIN"/>
    <property type="match status" value="1"/>
</dbReference>
<keyword evidence="4" id="KW-0732">Signal</keyword>
<accession>A0ABT1NZW0</accession>
<proteinExistence type="inferred from homology"/>
<organism evidence="5 6">
    <name type="scientific">Microbulbifer elongatus</name>
    <dbReference type="NCBI Taxonomy" id="86173"/>
    <lineage>
        <taxon>Bacteria</taxon>
        <taxon>Pseudomonadati</taxon>
        <taxon>Pseudomonadota</taxon>
        <taxon>Gammaproteobacteria</taxon>
        <taxon>Cellvibrionales</taxon>
        <taxon>Microbulbiferaceae</taxon>
        <taxon>Microbulbifer</taxon>
    </lineage>
</organism>
<dbReference type="Pfam" id="PF13365">
    <property type="entry name" value="Trypsin_2"/>
    <property type="match status" value="1"/>
</dbReference>
<keyword evidence="6" id="KW-1185">Reference proteome</keyword>
<feature type="chain" id="PRO_5045091734" evidence="4">
    <location>
        <begin position="23"/>
        <end position="408"/>
    </location>
</feature>
<evidence type="ECO:0000256" key="1">
    <source>
        <dbReference type="ARBA" id="ARBA00010541"/>
    </source>
</evidence>
<dbReference type="RefSeq" id="WP_255874246.1">
    <property type="nucleotide sequence ID" value="NZ_JACASI010000025.1"/>
</dbReference>
<comment type="caution">
    <text evidence="5">The sequence shown here is derived from an EMBL/GenBank/DDBJ whole genome shotgun (WGS) entry which is preliminary data.</text>
</comment>
<name>A0ABT1NZW0_9GAMM</name>
<dbReference type="Gene3D" id="2.40.10.10">
    <property type="entry name" value="Trypsin-like serine proteases"/>
    <property type="match status" value="2"/>
</dbReference>
<evidence type="ECO:0000256" key="3">
    <source>
        <dbReference type="ARBA" id="ARBA00022801"/>
    </source>
</evidence>
<dbReference type="InterPro" id="IPR043504">
    <property type="entry name" value="Peptidase_S1_PA_chymotrypsin"/>
</dbReference>
<dbReference type="InterPro" id="IPR001940">
    <property type="entry name" value="Peptidase_S1C"/>
</dbReference>
<evidence type="ECO:0000256" key="4">
    <source>
        <dbReference type="SAM" id="SignalP"/>
    </source>
</evidence>
<dbReference type="PANTHER" id="PTHR43343">
    <property type="entry name" value="PEPTIDASE S12"/>
    <property type="match status" value="1"/>
</dbReference>
<protein>
    <submittedName>
        <fullName evidence="5">Trypsin-like peptidase domain-containing protein</fullName>
    </submittedName>
</protein>
<reference evidence="5" key="1">
    <citation type="thesis" date="2020" institute="Technische Universitat Dresden" country="Dresden, Germany">
        <title>The Agarolytic System of Microbulbifer elongatus PORT2, Isolated from Batu Karas, Pangandaran West Java Indonesia.</title>
        <authorList>
            <person name="Anggraeni S.R."/>
        </authorList>
    </citation>
    <scope>NUCLEOTIDE SEQUENCE</scope>
    <source>
        <strain evidence="5">PORT2</strain>
    </source>
</reference>
<keyword evidence="2" id="KW-0645">Protease</keyword>
<feature type="signal peptide" evidence="4">
    <location>
        <begin position="1"/>
        <end position="22"/>
    </location>
</feature>
<evidence type="ECO:0000313" key="5">
    <source>
        <dbReference type="EMBL" id="MCQ3829383.1"/>
    </source>
</evidence>
<dbReference type="PANTHER" id="PTHR43343:SF3">
    <property type="entry name" value="PROTEASE DO-LIKE 8, CHLOROPLASTIC"/>
    <property type="match status" value="1"/>
</dbReference>
<dbReference type="SUPFAM" id="SSF50494">
    <property type="entry name" value="Trypsin-like serine proteases"/>
    <property type="match status" value="1"/>
</dbReference>
<gene>
    <name evidence="5" type="ORF">HXX02_07985</name>
</gene>
<sequence>MNNRLFIYLFVITGLLSGCAHTAQKDASQIKATTKLNQEIQLPADLNVGYYVVKSTHRGNMFTEQGLRALANISSKQFDAAIANIFTPYFSQVEPIQNGKHYDLIFKISSDLEITAWPNYIADLSFNVYDMSSENRYAVQAKKSVTSMNMTDKFAIHNAYAAALKEGLFRTLNQLGPEKIFHLTHEKAENPLDLYSDARFINFEKPASTSTGFFINSKGDITTTWHGIKNCKATKVFLNDTSYPANVHKHSLLLDMAILATDHQPRVFAKIAQDKVDASLLGHQILTTGFPLSNVLSGQPNLTVGNLSSIGGLKGRKGQFQITAPIQPGNSGGPVLTLDGTVLGMVTSKMNASDSENLNFASSSRLLKRFYEHNKIDFEQTKIDRKSPDFAKASTESQKFTVQIACYR</sequence>
<dbReference type="Proteomes" id="UP001205566">
    <property type="component" value="Unassembled WGS sequence"/>
</dbReference>
<dbReference type="EMBL" id="JACASI010000025">
    <property type="protein sequence ID" value="MCQ3829383.1"/>
    <property type="molecule type" value="Genomic_DNA"/>
</dbReference>
<keyword evidence="3" id="KW-0378">Hydrolase</keyword>
<dbReference type="InterPro" id="IPR009003">
    <property type="entry name" value="Peptidase_S1_PA"/>
</dbReference>
<comment type="similarity">
    <text evidence="1">Belongs to the peptidase S1C family.</text>
</comment>
<dbReference type="PRINTS" id="PR00834">
    <property type="entry name" value="PROTEASES2C"/>
</dbReference>
<dbReference type="InterPro" id="IPR051201">
    <property type="entry name" value="Chloro_Bact_Ser_Proteases"/>
</dbReference>